<organism evidence="1 2">
    <name type="scientific">Oikeobacillus pervagus</name>
    <dbReference type="NCBI Taxonomy" id="1325931"/>
    <lineage>
        <taxon>Bacteria</taxon>
        <taxon>Bacillati</taxon>
        <taxon>Bacillota</taxon>
        <taxon>Bacilli</taxon>
        <taxon>Bacillales</taxon>
        <taxon>Bacillaceae</taxon>
        <taxon>Oikeobacillus</taxon>
    </lineage>
</organism>
<sequence length="128" mass="15190">MQIIQTVTVKQVLTEKSKQQQVEKFQMKINQLYKECEQLHFEQKKMEKAKKNDAFEVKRFFKKEIDLRKEKMEALQITMDQLEILPIGSEIKERELQTIVEIHEGDSWDQIVAGKTIVVKDGIIIEIR</sequence>
<evidence type="ECO:0008006" key="3">
    <source>
        <dbReference type="Google" id="ProtNLM"/>
    </source>
</evidence>
<keyword evidence="2" id="KW-1185">Reference proteome</keyword>
<dbReference type="AlphaFoldDB" id="A0AAJ1WKG5"/>
<dbReference type="Gene3D" id="6.10.140.1110">
    <property type="match status" value="1"/>
</dbReference>
<comment type="caution">
    <text evidence="1">The sequence shown here is derived from an EMBL/GenBank/DDBJ whole genome shotgun (WGS) entry which is preliminary data.</text>
</comment>
<evidence type="ECO:0000313" key="2">
    <source>
        <dbReference type="Proteomes" id="UP001237207"/>
    </source>
</evidence>
<dbReference type="RefSeq" id="WP_307257095.1">
    <property type="nucleotide sequence ID" value="NZ_JAUSUC010000014.1"/>
</dbReference>
<dbReference type="Pfam" id="PF11068">
    <property type="entry name" value="YlqD"/>
    <property type="match status" value="1"/>
</dbReference>
<evidence type="ECO:0000313" key="1">
    <source>
        <dbReference type="EMBL" id="MDQ0215101.1"/>
    </source>
</evidence>
<protein>
    <recommendedName>
        <fullName evidence="3">YlqD protein</fullName>
    </recommendedName>
</protein>
<proteinExistence type="predicted"/>
<gene>
    <name evidence="1" type="ORF">J2S13_001500</name>
</gene>
<dbReference type="Proteomes" id="UP001237207">
    <property type="component" value="Unassembled WGS sequence"/>
</dbReference>
<name>A0AAJ1WKG5_9BACI</name>
<dbReference type="InterPro" id="IPR021297">
    <property type="entry name" value="YlqD"/>
</dbReference>
<dbReference type="EMBL" id="JAUSUC010000014">
    <property type="protein sequence ID" value="MDQ0215101.1"/>
    <property type="molecule type" value="Genomic_DNA"/>
</dbReference>
<reference evidence="1" key="1">
    <citation type="submission" date="2023-07" db="EMBL/GenBank/DDBJ databases">
        <title>Genomic Encyclopedia of Type Strains, Phase IV (KMG-IV): sequencing the most valuable type-strain genomes for metagenomic binning, comparative biology and taxonomic classification.</title>
        <authorList>
            <person name="Goeker M."/>
        </authorList>
    </citation>
    <scope>NUCLEOTIDE SEQUENCE</scope>
    <source>
        <strain evidence="1">DSM 23947</strain>
    </source>
</reference>
<accession>A0AAJ1WKG5</accession>